<dbReference type="PANTHER" id="PTHR43280">
    <property type="entry name" value="ARAC-FAMILY TRANSCRIPTIONAL REGULATOR"/>
    <property type="match status" value="1"/>
</dbReference>
<dbReference type="SMART" id="SM00342">
    <property type="entry name" value="HTH_ARAC"/>
    <property type="match status" value="1"/>
</dbReference>
<dbReference type="RefSeq" id="WP_341835914.1">
    <property type="nucleotide sequence ID" value="NZ_CP149822.1"/>
</dbReference>
<evidence type="ECO:0000313" key="6">
    <source>
        <dbReference type="Proteomes" id="UP001485459"/>
    </source>
</evidence>
<dbReference type="EMBL" id="CP149822">
    <property type="protein sequence ID" value="WZN41054.1"/>
    <property type="molecule type" value="Genomic_DNA"/>
</dbReference>
<protein>
    <submittedName>
        <fullName evidence="5">Helix-turn-helix domain-containing protein</fullName>
    </submittedName>
</protein>
<evidence type="ECO:0000256" key="2">
    <source>
        <dbReference type="ARBA" id="ARBA00023125"/>
    </source>
</evidence>
<sequence length="264" mass="29971">MQIQDMQTFRLQALPARTGGASNEIQLVHLTQGACLLDNGATSSEGLYFIRSAASGQGVFSRDAKGHAFTFTHDFIHYIPLVYELCLLGAAGKPVLRVENAQRGDTFELLNLIRAEWESDRPYRLDMIRDYLKILLRQIARCLPAPRTGYSADRKTGLVRQFISLLDQQFILLKKVTDYAGHLHVTANHLNTTVKELTGVTASEHIRRRILSEARMLATHKENYSMKEIAYHLGFEDKSHFSKYFKNASGKNFTNYKKELSMEA</sequence>
<keyword evidence="6" id="KW-1185">Reference proteome</keyword>
<keyword evidence="3" id="KW-0804">Transcription</keyword>
<gene>
    <name evidence="5" type="ORF">WJU16_24130</name>
</gene>
<keyword evidence="1" id="KW-0805">Transcription regulation</keyword>
<name>A0ABZ2YNQ5_9BACT</name>
<dbReference type="PROSITE" id="PS01124">
    <property type="entry name" value="HTH_ARAC_FAMILY_2"/>
    <property type="match status" value="1"/>
</dbReference>
<evidence type="ECO:0000256" key="1">
    <source>
        <dbReference type="ARBA" id="ARBA00023015"/>
    </source>
</evidence>
<evidence type="ECO:0000256" key="3">
    <source>
        <dbReference type="ARBA" id="ARBA00023163"/>
    </source>
</evidence>
<dbReference type="Gene3D" id="1.10.10.60">
    <property type="entry name" value="Homeodomain-like"/>
    <property type="match status" value="1"/>
</dbReference>
<dbReference type="InterPro" id="IPR018060">
    <property type="entry name" value="HTH_AraC"/>
</dbReference>
<organism evidence="5 6">
    <name type="scientific">Chitinophaga pollutisoli</name>
    <dbReference type="NCBI Taxonomy" id="3133966"/>
    <lineage>
        <taxon>Bacteria</taxon>
        <taxon>Pseudomonadati</taxon>
        <taxon>Bacteroidota</taxon>
        <taxon>Chitinophagia</taxon>
        <taxon>Chitinophagales</taxon>
        <taxon>Chitinophagaceae</taxon>
        <taxon>Chitinophaga</taxon>
    </lineage>
</organism>
<evidence type="ECO:0000259" key="4">
    <source>
        <dbReference type="PROSITE" id="PS01124"/>
    </source>
</evidence>
<feature type="domain" description="HTH araC/xylS-type" evidence="4">
    <location>
        <begin position="160"/>
        <end position="259"/>
    </location>
</feature>
<reference evidence="6" key="1">
    <citation type="submission" date="2024-03" db="EMBL/GenBank/DDBJ databases">
        <title>Chitinophaga horti sp. nov., isolated from garden soil.</title>
        <authorList>
            <person name="Lee D.S."/>
            <person name="Han D.M."/>
            <person name="Baek J.H."/>
            <person name="Choi D.G."/>
            <person name="Jeon J.H."/>
            <person name="Jeon C.O."/>
        </authorList>
    </citation>
    <scope>NUCLEOTIDE SEQUENCE [LARGE SCALE GENOMIC DNA]</scope>
    <source>
        <strain evidence="6">GPA1</strain>
    </source>
</reference>
<keyword evidence="2" id="KW-0238">DNA-binding</keyword>
<accession>A0ABZ2YNQ5</accession>
<proteinExistence type="predicted"/>
<dbReference type="Proteomes" id="UP001485459">
    <property type="component" value="Chromosome"/>
</dbReference>
<dbReference type="SUPFAM" id="SSF46689">
    <property type="entry name" value="Homeodomain-like"/>
    <property type="match status" value="1"/>
</dbReference>
<dbReference type="InterPro" id="IPR009057">
    <property type="entry name" value="Homeodomain-like_sf"/>
</dbReference>
<dbReference type="PANTHER" id="PTHR43280:SF32">
    <property type="entry name" value="TRANSCRIPTIONAL REGULATORY PROTEIN"/>
    <property type="match status" value="1"/>
</dbReference>
<evidence type="ECO:0000313" key="5">
    <source>
        <dbReference type="EMBL" id="WZN41054.1"/>
    </source>
</evidence>
<dbReference type="Pfam" id="PF12833">
    <property type="entry name" value="HTH_18"/>
    <property type="match status" value="1"/>
</dbReference>